<comment type="cofactor">
    <cofactor evidence="2">
        <name>Ca(2+)</name>
        <dbReference type="ChEBI" id="CHEBI:29108"/>
    </cofactor>
</comment>
<dbReference type="Proteomes" id="UP001234178">
    <property type="component" value="Unassembled WGS sequence"/>
</dbReference>
<dbReference type="SMART" id="SM00642">
    <property type="entry name" value="Aamy"/>
    <property type="match status" value="1"/>
</dbReference>
<comment type="catalytic activity">
    <reaction evidence="1 14">
        <text>Endohydrolysis of (1-&gt;4)-alpha-D-glucosidic linkages in polysaccharides containing three or more (1-&gt;4)-alpha-linked D-glucose units.</text>
        <dbReference type="EC" id="3.2.1.1"/>
    </reaction>
</comment>
<dbReference type="EMBL" id="JAOYFB010000037">
    <property type="protein sequence ID" value="KAK4023729.1"/>
    <property type="molecule type" value="Genomic_DNA"/>
</dbReference>
<evidence type="ECO:0000259" key="16">
    <source>
        <dbReference type="SMART" id="SM00642"/>
    </source>
</evidence>
<dbReference type="SUPFAM" id="SSF51445">
    <property type="entry name" value="(Trans)glycosidases"/>
    <property type="match status" value="1"/>
</dbReference>
<dbReference type="Pfam" id="PF00128">
    <property type="entry name" value="Alpha-amylase"/>
    <property type="match status" value="1"/>
</dbReference>
<dbReference type="CDD" id="cd11317">
    <property type="entry name" value="AmyAc_bac_euk_AmyA"/>
    <property type="match status" value="1"/>
</dbReference>
<evidence type="ECO:0000256" key="10">
    <source>
        <dbReference type="ARBA" id="ARBA00023214"/>
    </source>
</evidence>
<keyword evidence="8 14" id="KW-0378">Hydrolase</keyword>
<keyword evidence="11 14" id="KW-0119">Carbohydrate metabolism</keyword>
<evidence type="ECO:0000256" key="11">
    <source>
        <dbReference type="ARBA" id="ARBA00023277"/>
    </source>
</evidence>
<protein>
    <recommendedName>
        <fullName evidence="6 14">Alpha-amylase</fullName>
        <ecNumber evidence="6 14">3.2.1.1</ecNumber>
    </recommendedName>
</protein>
<dbReference type="InterPro" id="IPR031319">
    <property type="entry name" value="A-amylase_C"/>
</dbReference>
<organism evidence="17 18">
    <name type="scientific">Daphnia magna</name>
    <dbReference type="NCBI Taxonomy" id="35525"/>
    <lineage>
        <taxon>Eukaryota</taxon>
        <taxon>Metazoa</taxon>
        <taxon>Ecdysozoa</taxon>
        <taxon>Arthropoda</taxon>
        <taxon>Crustacea</taxon>
        <taxon>Branchiopoda</taxon>
        <taxon>Diplostraca</taxon>
        <taxon>Cladocera</taxon>
        <taxon>Anomopoda</taxon>
        <taxon>Daphniidae</taxon>
        <taxon>Daphnia</taxon>
    </lineage>
</organism>
<comment type="caution">
    <text evidence="17">The sequence shown here is derived from an EMBL/GenBank/DDBJ whole genome shotgun (WGS) entry which is preliminary data.</text>
</comment>
<evidence type="ECO:0000256" key="3">
    <source>
        <dbReference type="ARBA" id="ARBA00001923"/>
    </source>
</evidence>
<feature type="domain" description="Glycosyl hydrolase family 13 catalytic" evidence="16">
    <location>
        <begin position="1"/>
        <end position="317"/>
    </location>
</feature>
<keyword evidence="10" id="KW-0868">Chloride</keyword>
<dbReference type="Gene3D" id="2.60.40.1180">
    <property type="entry name" value="Golgi alpha-mannosidase II"/>
    <property type="match status" value="1"/>
</dbReference>
<evidence type="ECO:0000256" key="13">
    <source>
        <dbReference type="RuleBase" id="RU003615"/>
    </source>
</evidence>
<keyword evidence="18" id="KW-1185">Reference proteome</keyword>
<dbReference type="InterPro" id="IPR013780">
    <property type="entry name" value="Glyco_hydro_b"/>
</dbReference>
<evidence type="ECO:0000256" key="1">
    <source>
        <dbReference type="ARBA" id="ARBA00000548"/>
    </source>
</evidence>
<name>A0ABR0AF25_9CRUS</name>
<evidence type="ECO:0000256" key="6">
    <source>
        <dbReference type="ARBA" id="ARBA00012595"/>
    </source>
</evidence>
<proteinExistence type="inferred from homology"/>
<dbReference type="InterPro" id="IPR017853">
    <property type="entry name" value="GH"/>
</dbReference>
<keyword evidence="12 14" id="KW-0326">Glycosidase</keyword>
<reference evidence="17 18" key="1">
    <citation type="journal article" date="2023" name="Nucleic Acids Res.">
        <title>The hologenome of Daphnia magna reveals possible DNA methylation and microbiome-mediated evolution of the host genome.</title>
        <authorList>
            <person name="Chaturvedi A."/>
            <person name="Li X."/>
            <person name="Dhandapani V."/>
            <person name="Marshall H."/>
            <person name="Kissane S."/>
            <person name="Cuenca-Cambronero M."/>
            <person name="Asole G."/>
            <person name="Calvet F."/>
            <person name="Ruiz-Romero M."/>
            <person name="Marangio P."/>
            <person name="Guigo R."/>
            <person name="Rago D."/>
            <person name="Mirbahai L."/>
            <person name="Eastwood N."/>
            <person name="Colbourne J.K."/>
            <person name="Zhou J."/>
            <person name="Mallon E."/>
            <person name="Orsini L."/>
        </authorList>
    </citation>
    <scope>NUCLEOTIDE SEQUENCE [LARGE SCALE GENOMIC DNA]</scope>
    <source>
        <strain evidence="17">LRV0_1</strain>
    </source>
</reference>
<accession>A0ABR0AF25</accession>
<dbReference type="Gene3D" id="3.20.20.80">
    <property type="entry name" value="Glycosidases"/>
    <property type="match status" value="1"/>
</dbReference>
<dbReference type="PRINTS" id="PR00110">
    <property type="entry name" value="ALPHAAMYLASE"/>
</dbReference>
<evidence type="ECO:0000256" key="5">
    <source>
        <dbReference type="ARBA" id="ARBA00011245"/>
    </source>
</evidence>
<dbReference type="InterPro" id="IPR006047">
    <property type="entry name" value="GH13_cat_dom"/>
</dbReference>
<gene>
    <name evidence="17" type="ORF">OUZ56_009129</name>
</gene>
<dbReference type="Pfam" id="PF02806">
    <property type="entry name" value="Alpha-amylase_C"/>
    <property type="match status" value="1"/>
</dbReference>
<dbReference type="EC" id="3.2.1.1" evidence="6 14"/>
<evidence type="ECO:0000256" key="8">
    <source>
        <dbReference type="ARBA" id="ARBA00022801"/>
    </source>
</evidence>
<dbReference type="SUPFAM" id="SSF51011">
    <property type="entry name" value="Glycosyl hydrolase domain"/>
    <property type="match status" value="1"/>
</dbReference>
<evidence type="ECO:0000256" key="9">
    <source>
        <dbReference type="ARBA" id="ARBA00022837"/>
    </source>
</evidence>
<dbReference type="PANTHER" id="PTHR43447">
    <property type="entry name" value="ALPHA-AMYLASE"/>
    <property type="match status" value="1"/>
</dbReference>
<evidence type="ECO:0000313" key="17">
    <source>
        <dbReference type="EMBL" id="KAK4023729.1"/>
    </source>
</evidence>
<keyword evidence="7" id="KW-0479">Metal-binding</keyword>
<evidence type="ECO:0000256" key="14">
    <source>
        <dbReference type="RuleBase" id="RU361134"/>
    </source>
</evidence>
<evidence type="ECO:0000256" key="12">
    <source>
        <dbReference type="ARBA" id="ARBA00023295"/>
    </source>
</evidence>
<evidence type="ECO:0000256" key="4">
    <source>
        <dbReference type="ARBA" id="ARBA00008061"/>
    </source>
</evidence>
<dbReference type="SMART" id="SM00632">
    <property type="entry name" value="Aamy_C"/>
    <property type="match status" value="1"/>
</dbReference>
<comment type="similarity">
    <text evidence="4 13">Belongs to the glycosyl hydrolase 13 family.</text>
</comment>
<sequence length="439" mass="48132">MVNRCNAVGVRIYCDMVLNHMTGDWPSGTPATGGSSFNTGSKDYPAVPYSTYDFNGRDKCSTSSGNIENYGDANQVRNCQLVGLKDLNQGSDYVRGKIIELLNRLISYGVAGFRFDASKHMWPGDLKAIADRLNNLPTDKGFPAGARAFIYQEVIDLGGEPITGAEYVGIGRVTEFKYGKFLGEAFRGRNQLKYLKNFGEGWGMLASGNALVFIDNHDNQRGHGAGGDMILTFRVPKLYKMAVAYMLAWPYGFTRVMSSYYWEQNIVNGQDKNDWVGPPSDSNWNIITPTINADETCGSGWVCEHRWRQIYNMVKFRNVVHGTTMNDWWDNGNNQIAFCRGGKGFIAINNDNYPLQQSLQTCLPSGTYCDVISGDLVNNQCTGKSITVGSDGKAFISLSNAEDDGVIAFHIQSAIGSGNQATTTASPGVTTPAPSCRKV</sequence>
<comment type="subunit">
    <text evidence="5">Monomer.</text>
</comment>
<evidence type="ECO:0000259" key="15">
    <source>
        <dbReference type="SMART" id="SM00632"/>
    </source>
</evidence>
<dbReference type="InterPro" id="IPR006046">
    <property type="entry name" value="Alpha_amylase"/>
</dbReference>
<keyword evidence="9" id="KW-0106">Calcium</keyword>
<dbReference type="InterPro" id="IPR006048">
    <property type="entry name" value="A-amylase/branching_C"/>
</dbReference>
<feature type="domain" description="Alpha-amylase C-terminal" evidence="15">
    <location>
        <begin position="326"/>
        <end position="414"/>
    </location>
</feature>
<evidence type="ECO:0000313" key="18">
    <source>
        <dbReference type="Proteomes" id="UP001234178"/>
    </source>
</evidence>
<comment type="cofactor">
    <cofactor evidence="3">
        <name>chloride</name>
        <dbReference type="ChEBI" id="CHEBI:17996"/>
    </cofactor>
</comment>
<evidence type="ECO:0000256" key="2">
    <source>
        <dbReference type="ARBA" id="ARBA00001913"/>
    </source>
</evidence>
<evidence type="ECO:0000256" key="7">
    <source>
        <dbReference type="ARBA" id="ARBA00022723"/>
    </source>
</evidence>